<evidence type="ECO:0000256" key="1">
    <source>
        <dbReference type="ARBA" id="ARBA00004123"/>
    </source>
</evidence>
<dbReference type="EMBL" id="JABCKV010000014">
    <property type="protein sequence ID" value="KAG5646967.1"/>
    <property type="molecule type" value="Genomic_DNA"/>
</dbReference>
<keyword evidence="2" id="KW-0539">Nucleus</keyword>
<reference evidence="3" key="2">
    <citation type="submission" date="2021-10" db="EMBL/GenBank/DDBJ databases">
        <title>Phylogenomics reveals ancestral predisposition of the termite-cultivated fungus Termitomyces towards a domesticated lifestyle.</title>
        <authorList>
            <person name="Auxier B."/>
            <person name="Grum-Grzhimaylo A."/>
            <person name="Cardenas M.E."/>
            <person name="Lodge J.D."/>
            <person name="Laessoe T."/>
            <person name="Pedersen O."/>
            <person name="Smith M.E."/>
            <person name="Kuyper T.W."/>
            <person name="Franco-Molano E.A."/>
            <person name="Baroni T.J."/>
            <person name="Aanen D.K."/>
        </authorList>
    </citation>
    <scope>NUCLEOTIDE SEQUENCE</scope>
    <source>
        <strain evidence="3">AP01</strain>
        <tissue evidence="3">Mycelium</tissue>
    </source>
</reference>
<dbReference type="InterPro" id="IPR021858">
    <property type="entry name" value="Fun_TF"/>
</dbReference>
<reference evidence="3" key="1">
    <citation type="submission" date="2020-07" db="EMBL/GenBank/DDBJ databases">
        <authorList>
            <person name="Nieuwenhuis M."/>
            <person name="Van De Peppel L.J.J."/>
        </authorList>
    </citation>
    <scope>NUCLEOTIDE SEQUENCE</scope>
    <source>
        <strain evidence="3">AP01</strain>
        <tissue evidence="3">Mycelium</tissue>
    </source>
</reference>
<name>A0A9P7GAC4_9AGAR</name>
<proteinExistence type="predicted"/>
<organism evidence="3 4">
    <name type="scientific">Asterophora parasitica</name>
    <dbReference type="NCBI Taxonomy" id="117018"/>
    <lineage>
        <taxon>Eukaryota</taxon>
        <taxon>Fungi</taxon>
        <taxon>Dikarya</taxon>
        <taxon>Basidiomycota</taxon>
        <taxon>Agaricomycotina</taxon>
        <taxon>Agaricomycetes</taxon>
        <taxon>Agaricomycetidae</taxon>
        <taxon>Agaricales</taxon>
        <taxon>Tricholomatineae</taxon>
        <taxon>Lyophyllaceae</taxon>
        <taxon>Asterophora</taxon>
    </lineage>
</organism>
<dbReference type="PANTHER" id="PTHR37534:SF20">
    <property type="entry name" value="PRO1A C6 ZINK-FINGER PROTEIN"/>
    <property type="match status" value="1"/>
</dbReference>
<protein>
    <submittedName>
        <fullName evidence="3">Uncharacterized protein</fullName>
    </submittedName>
</protein>
<keyword evidence="4" id="KW-1185">Reference proteome</keyword>
<dbReference type="AlphaFoldDB" id="A0A9P7GAC4"/>
<comment type="caution">
    <text evidence="3">The sequence shown here is derived from an EMBL/GenBank/DDBJ whole genome shotgun (WGS) entry which is preliminary data.</text>
</comment>
<evidence type="ECO:0000313" key="4">
    <source>
        <dbReference type="Proteomes" id="UP000775547"/>
    </source>
</evidence>
<evidence type="ECO:0000256" key="2">
    <source>
        <dbReference type="ARBA" id="ARBA00023242"/>
    </source>
</evidence>
<gene>
    <name evidence="3" type="ORF">DXG03_001690</name>
</gene>
<evidence type="ECO:0000313" key="3">
    <source>
        <dbReference type="EMBL" id="KAG5646967.1"/>
    </source>
</evidence>
<sequence>MVKELLEKIKDHLSKQGMIKGHSSAGTRGAEGDQFLRLTPDEYSEAGTPPTPILSLTEPVNHHHHISSMRDDHDLAWSTLVGYSQGSTSLLLPGNLRDDSPSSSHGSPYHQQFQLLHVDTVLSPARGSSFSRHSNFRLSDDSFESIQPISTPPTFPFFLSPSPSDMHVFIDQVLEYYKQTVVTAQYLFADDDVRDSIRATVTSHGRSRHAASLLASVHYQRFCNPTAVAFETQETQARMNQLWSLLDEQDLASGDAMAALHVVSSYLFDGGIGQWENWIHVSYHYVRQLFDKFNGYAEALMHCDPKDAFIIKTSLWFDVLASVTTQKRPRYLDAIRALFDPNESRIFQISSSDQDSMMSPMGCRNEVLWALAETSHLSVWKKEEMDKGSLSMPTLIKYGMVINDVLTRSVEPSASADIHGCRTLASELFRSSARIYLQAVLSGDHPHVPEIVESVEDTIDCMKRLFHHPATTILNGQIMSHAVVRNTVFSFFICGAFAEKEEHRNVVGSLLMQEDVGTGNCGTIHQLLLQLWKDRTPGEFHGHAQAVDWRSLLSQHKLLLV</sequence>
<dbReference type="OrthoDB" id="5419315at2759"/>
<dbReference type="GO" id="GO:0005634">
    <property type="term" value="C:nucleus"/>
    <property type="evidence" value="ECO:0007669"/>
    <property type="project" value="UniProtKB-SubCell"/>
</dbReference>
<comment type="subcellular location">
    <subcellularLocation>
        <location evidence="1">Nucleus</location>
    </subcellularLocation>
</comment>
<dbReference type="Pfam" id="PF11951">
    <property type="entry name" value="Fungal_trans_2"/>
    <property type="match status" value="1"/>
</dbReference>
<accession>A0A9P7GAC4</accession>
<dbReference type="PANTHER" id="PTHR37534">
    <property type="entry name" value="TRANSCRIPTIONAL ACTIVATOR PROTEIN UGA3"/>
    <property type="match status" value="1"/>
</dbReference>
<dbReference type="Proteomes" id="UP000775547">
    <property type="component" value="Unassembled WGS sequence"/>
</dbReference>